<dbReference type="PANTHER" id="PTHR22602">
    <property type="entry name" value="TRANSFERASE CAF17, MITOCHONDRIAL-RELATED"/>
    <property type="match status" value="1"/>
</dbReference>
<dbReference type="AlphaFoldDB" id="A0AA39AGW0"/>
<keyword evidence="3" id="KW-0496">Mitochondrion</keyword>
<dbReference type="PANTHER" id="PTHR22602:SF0">
    <property type="entry name" value="TRANSFERASE CAF17, MITOCHONDRIAL-RELATED"/>
    <property type="match status" value="1"/>
</dbReference>
<dbReference type="InterPro" id="IPR057460">
    <property type="entry name" value="CAF17_C"/>
</dbReference>
<comment type="subcellular location">
    <subcellularLocation>
        <location evidence="1">Mitochondrion</location>
    </subcellularLocation>
</comment>
<dbReference type="EMBL" id="JARBHA010000002">
    <property type="protein sequence ID" value="KAJ9706775.1"/>
    <property type="molecule type" value="Genomic_DNA"/>
</dbReference>
<evidence type="ECO:0000256" key="1">
    <source>
        <dbReference type="ARBA" id="ARBA00004173"/>
    </source>
</evidence>
<dbReference type="Pfam" id="PF25455">
    <property type="entry name" value="Beta-barrel_CAF17_C"/>
    <property type="match status" value="1"/>
</dbReference>
<dbReference type="InterPro" id="IPR017703">
    <property type="entry name" value="YgfZ/GCV_T_CS"/>
</dbReference>
<comment type="caution">
    <text evidence="5">The sequence shown here is derived from an EMBL/GenBank/DDBJ whole genome shotgun (WGS) entry which is preliminary data.</text>
</comment>
<dbReference type="NCBIfam" id="TIGR03317">
    <property type="entry name" value="ygfZ_signature"/>
    <property type="match status" value="1"/>
</dbReference>
<dbReference type="FunFam" id="3.30.1360.120:FF:000024">
    <property type="entry name" value="Putative transferase, mitochondrial"/>
    <property type="match status" value="1"/>
</dbReference>
<evidence type="ECO:0000256" key="3">
    <source>
        <dbReference type="ARBA" id="ARBA00023128"/>
    </source>
</evidence>
<evidence type="ECO:0000259" key="4">
    <source>
        <dbReference type="Pfam" id="PF25455"/>
    </source>
</evidence>
<gene>
    <name evidence="5" type="ORF">PVL29_001979</name>
</gene>
<evidence type="ECO:0000256" key="2">
    <source>
        <dbReference type="ARBA" id="ARBA00022946"/>
    </source>
</evidence>
<dbReference type="Gene3D" id="3.30.1360.120">
    <property type="entry name" value="Probable tRNA modification gtpase trme, domain 1"/>
    <property type="match status" value="1"/>
</dbReference>
<keyword evidence="6" id="KW-1185">Reference proteome</keyword>
<dbReference type="SUPFAM" id="SSF103025">
    <property type="entry name" value="Folate-binding domain"/>
    <property type="match status" value="1"/>
</dbReference>
<dbReference type="GO" id="GO:0016226">
    <property type="term" value="P:iron-sulfur cluster assembly"/>
    <property type="evidence" value="ECO:0007669"/>
    <property type="project" value="TreeGrafter"/>
</dbReference>
<keyword evidence="2" id="KW-0809">Transit peptide</keyword>
<organism evidence="5 6">
    <name type="scientific">Vitis rotundifolia</name>
    <name type="common">Muscadine grape</name>
    <dbReference type="NCBI Taxonomy" id="103349"/>
    <lineage>
        <taxon>Eukaryota</taxon>
        <taxon>Viridiplantae</taxon>
        <taxon>Streptophyta</taxon>
        <taxon>Embryophyta</taxon>
        <taxon>Tracheophyta</taxon>
        <taxon>Spermatophyta</taxon>
        <taxon>Magnoliopsida</taxon>
        <taxon>eudicotyledons</taxon>
        <taxon>Gunneridae</taxon>
        <taxon>Pentapetalae</taxon>
        <taxon>rosids</taxon>
        <taxon>Vitales</taxon>
        <taxon>Vitaceae</taxon>
        <taxon>Viteae</taxon>
        <taxon>Vitis</taxon>
    </lineage>
</organism>
<name>A0AA39AGW0_VITRO</name>
<reference evidence="5 6" key="1">
    <citation type="journal article" date="2023" name="BMC Biotechnol.">
        <title>Vitis rotundifolia cv Carlos genome sequencing.</title>
        <authorList>
            <person name="Huff M."/>
            <person name="Hulse-Kemp A."/>
            <person name="Scheffler B."/>
            <person name="Youngblood R."/>
            <person name="Simpson S."/>
            <person name="Babiker E."/>
            <person name="Staton M."/>
        </authorList>
    </citation>
    <scope>NUCLEOTIDE SEQUENCE [LARGE SCALE GENOMIC DNA]</scope>
    <source>
        <tissue evidence="5">Leaf</tissue>
    </source>
</reference>
<dbReference type="GO" id="GO:0005759">
    <property type="term" value="C:mitochondrial matrix"/>
    <property type="evidence" value="ECO:0007669"/>
    <property type="project" value="TreeGrafter"/>
</dbReference>
<dbReference type="InterPro" id="IPR045179">
    <property type="entry name" value="YgfZ/GcvT"/>
</dbReference>
<sequence length="407" mass="45340">MHRLKPSLQFRKSITYTYVTLARHFSTHQTRFDHVGPMASLLKSRSVVRFRGPDTVKFLQGLLTNDVQRFCESPGEMTSALVTPNVPFISDSPMYALMLTPQGRFLYDLFLYRPARASEQLDRTGSGPGSDPGGRLELLADVDATVLDELLERFNKYRLRADVVIENVAEEFSCWQRYGENLTEKFSSAEEPEAASIGWGGAVDPAGTSSSHGNSHGWQWFKDPRLDSLGFRGIFPSNTTPPLVEADKETDEKNYLLWRLEKGVAEGSTEILKGEAVPLEYNLAGLNAISFDKGCYVGQELIARTHHRGVIRKRLLPLKFLDDSGKEIEQKVAPGSEVINAVSGKKAGTVATALGCRGLGLIRLEEALKGLSKLTIQGQEDVKVEAIRPEWWPTEWFQEYQQDTASA</sequence>
<proteinExistence type="predicted"/>
<evidence type="ECO:0000313" key="5">
    <source>
        <dbReference type="EMBL" id="KAJ9706775.1"/>
    </source>
</evidence>
<accession>A0AA39AGW0</accession>
<evidence type="ECO:0000313" key="6">
    <source>
        <dbReference type="Proteomes" id="UP001168098"/>
    </source>
</evidence>
<dbReference type="InterPro" id="IPR027266">
    <property type="entry name" value="TrmE/GcvT-like"/>
</dbReference>
<dbReference type="Proteomes" id="UP001168098">
    <property type="component" value="Unassembled WGS sequence"/>
</dbReference>
<feature type="domain" description="CAF17 C-terminal" evidence="4">
    <location>
        <begin position="312"/>
        <end position="393"/>
    </location>
</feature>
<protein>
    <recommendedName>
        <fullName evidence="4">CAF17 C-terminal domain-containing protein</fullName>
    </recommendedName>
</protein>